<protein>
    <submittedName>
        <fullName evidence="1">Uncharacterized protein</fullName>
    </submittedName>
</protein>
<reference evidence="1 2" key="2">
    <citation type="journal article" date="2011" name="Stand. Genomic Sci.">
        <title>Complete genome sequence of Mahella australiensis type strain (50-1 BON).</title>
        <authorList>
            <person name="Sikorski J."/>
            <person name="Teshima H."/>
            <person name="Nolan M."/>
            <person name="Lucas S."/>
            <person name="Hammon N."/>
            <person name="Deshpande S."/>
            <person name="Cheng J.F."/>
            <person name="Pitluck S."/>
            <person name="Liolios K."/>
            <person name="Pagani I."/>
            <person name="Ivanova N."/>
            <person name="Huntemann M."/>
            <person name="Mavromatis K."/>
            <person name="Ovchinikova G."/>
            <person name="Pati A."/>
            <person name="Tapia R."/>
            <person name="Han C."/>
            <person name="Goodwin L."/>
            <person name="Chen A."/>
            <person name="Palaniappan K."/>
            <person name="Land M."/>
            <person name="Hauser L."/>
            <person name="Ngatchou-Djao O.D."/>
            <person name="Rohde M."/>
            <person name="Pukall R."/>
            <person name="Spring S."/>
            <person name="Abt B."/>
            <person name="Goker M."/>
            <person name="Detter J.C."/>
            <person name="Woyke T."/>
            <person name="Bristow J."/>
            <person name="Markowitz V."/>
            <person name="Hugenholtz P."/>
            <person name="Eisen J.A."/>
            <person name="Kyrpides N.C."/>
            <person name="Klenk H.P."/>
            <person name="Lapidus A."/>
        </authorList>
    </citation>
    <scope>NUCLEOTIDE SEQUENCE [LARGE SCALE GENOMIC DNA]</scope>
    <source>
        <strain evidence="2">DSM 15567 / CIP 107919 / 50-1 BON</strain>
    </source>
</reference>
<proteinExistence type="predicted"/>
<dbReference type="eggNOG" id="ENOG50331XD">
    <property type="taxonomic scope" value="Bacteria"/>
</dbReference>
<keyword evidence="2" id="KW-1185">Reference proteome</keyword>
<dbReference type="STRING" id="697281.Mahau_2270"/>
<evidence type="ECO:0000313" key="2">
    <source>
        <dbReference type="Proteomes" id="UP000008457"/>
    </source>
</evidence>
<accession>F3ZVP4</accession>
<dbReference type="RefSeq" id="WP_013781864.1">
    <property type="nucleotide sequence ID" value="NC_015520.1"/>
</dbReference>
<evidence type="ECO:0000313" key="1">
    <source>
        <dbReference type="EMBL" id="AEE97438.1"/>
    </source>
</evidence>
<dbReference type="AlphaFoldDB" id="F3ZVP4"/>
<dbReference type="EMBL" id="CP002360">
    <property type="protein sequence ID" value="AEE97438.1"/>
    <property type="molecule type" value="Genomic_DNA"/>
</dbReference>
<dbReference type="InterPro" id="IPR054227">
    <property type="entry name" value="DUF6951"/>
</dbReference>
<dbReference type="OrthoDB" id="1807880at2"/>
<dbReference type="KEGG" id="mas:Mahau_2270"/>
<name>F3ZVP4_MAHA5</name>
<sequence length="106" mass="11670">MYKITIDPGICSFPIIVKAESDDMQHVKLHISTGCSSIQQAAKELTEVDAYKEIFVKPDQSTTYQVLSKYVPHPSCPVYTGILKAIEVAAGLALPKDATIRVEKMD</sequence>
<reference evidence="2" key="1">
    <citation type="submission" date="2010-11" db="EMBL/GenBank/DDBJ databases">
        <title>The complete genome of Mahella australiensis DSM 15567.</title>
        <authorList>
            <consortium name="US DOE Joint Genome Institute (JGI-PGF)"/>
            <person name="Lucas S."/>
            <person name="Copeland A."/>
            <person name="Lapidus A."/>
            <person name="Bruce D."/>
            <person name="Goodwin L."/>
            <person name="Pitluck S."/>
            <person name="Kyrpides N."/>
            <person name="Mavromatis K."/>
            <person name="Pagani I."/>
            <person name="Ivanova N."/>
            <person name="Teshima H."/>
            <person name="Brettin T."/>
            <person name="Detter J.C."/>
            <person name="Han C."/>
            <person name="Tapia R."/>
            <person name="Land M."/>
            <person name="Hauser L."/>
            <person name="Markowitz V."/>
            <person name="Cheng J.-F."/>
            <person name="Hugenholtz P."/>
            <person name="Woyke T."/>
            <person name="Wu D."/>
            <person name="Spring S."/>
            <person name="Pukall R."/>
            <person name="Steenblock K."/>
            <person name="Schneider S."/>
            <person name="Klenk H.-P."/>
            <person name="Eisen J.A."/>
        </authorList>
    </citation>
    <scope>NUCLEOTIDE SEQUENCE [LARGE SCALE GENOMIC DNA]</scope>
    <source>
        <strain evidence="2">DSM 15567 / CIP 107919 / 50-1 BON</strain>
    </source>
</reference>
<dbReference type="HOGENOM" id="CLU_176722_0_0_9"/>
<dbReference type="Pfam" id="PF22263">
    <property type="entry name" value="DUF6951"/>
    <property type="match status" value="1"/>
</dbReference>
<dbReference type="Proteomes" id="UP000008457">
    <property type="component" value="Chromosome"/>
</dbReference>
<gene>
    <name evidence="1" type="ordered locus">Mahau_2270</name>
</gene>
<organism evidence="1 2">
    <name type="scientific">Mahella australiensis (strain DSM 15567 / CIP 107919 / 50-1 BON)</name>
    <dbReference type="NCBI Taxonomy" id="697281"/>
    <lineage>
        <taxon>Bacteria</taxon>
        <taxon>Bacillati</taxon>
        <taxon>Bacillota</taxon>
        <taxon>Clostridia</taxon>
        <taxon>Thermoanaerobacterales</taxon>
        <taxon>Thermoanaerobacterales Family IV. Incertae Sedis</taxon>
        <taxon>Mahella</taxon>
    </lineage>
</organism>